<comment type="catalytic activity">
    <reaction evidence="8">
        <text>kanamycin B + acetyl-CoA = N(6')-acetylkanamycin B + CoA + H(+)</text>
        <dbReference type="Rhea" id="RHEA:16449"/>
        <dbReference type="ChEBI" id="CHEBI:15378"/>
        <dbReference type="ChEBI" id="CHEBI:57287"/>
        <dbReference type="ChEBI" id="CHEBI:57288"/>
        <dbReference type="ChEBI" id="CHEBI:58390"/>
        <dbReference type="ChEBI" id="CHEBI:58549"/>
        <dbReference type="EC" id="2.3.1.82"/>
    </reaction>
</comment>
<protein>
    <recommendedName>
        <fullName evidence="3">Aminoglycoside N(6')-acetyltransferase type 1</fullName>
        <ecNumber evidence="2">2.3.1.82</ecNumber>
    </recommendedName>
    <alternativeName>
        <fullName evidence="7">Aminoglycoside resistance protein</fullName>
    </alternativeName>
</protein>
<proteinExistence type="predicted"/>
<evidence type="ECO:0000256" key="8">
    <source>
        <dbReference type="ARBA" id="ARBA00048923"/>
    </source>
</evidence>
<dbReference type="RefSeq" id="WP_091651670.1">
    <property type="nucleotide sequence ID" value="NZ_FOVW01000003.1"/>
</dbReference>
<evidence type="ECO:0000256" key="3">
    <source>
        <dbReference type="ARBA" id="ARBA00017677"/>
    </source>
</evidence>
<dbReference type="InterPro" id="IPR016181">
    <property type="entry name" value="Acyl_CoA_acyltransferase"/>
</dbReference>
<sequence length="149" mass="16828">MNGLTIEEIAESDIPKVTELMIRLWPECSYEEESLNCQKIIDSHNQTIFSAKQGYNLFAFVHLSLRTDPVEGCSNSPVVYVEGLFVEPPFRKQGVAKALLRKAEEWGKDNNCSEIASDAEIKNIESLAFHKSIGFKEVNRIVCFSKKIS</sequence>
<dbReference type="InterPro" id="IPR024170">
    <property type="entry name" value="Aminoglycoside_N6-AcTrfrase"/>
</dbReference>
<dbReference type="EC" id="2.3.1.82" evidence="2"/>
<dbReference type="PROSITE" id="PS51186">
    <property type="entry name" value="GNAT"/>
    <property type="match status" value="1"/>
</dbReference>
<dbReference type="InterPro" id="IPR050832">
    <property type="entry name" value="Bact_Acetyltransf"/>
</dbReference>
<keyword evidence="11" id="KW-1185">Reference proteome</keyword>
<dbReference type="PANTHER" id="PTHR43877:SF1">
    <property type="entry name" value="ACETYLTRANSFERASE"/>
    <property type="match status" value="1"/>
</dbReference>
<dbReference type="GO" id="GO:0047663">
    <property type="term" value="F:aminoglycoside 6'-N-acetyltransferase activity"/>
    <property type="evidence" value="ECO:0007669"/>
    <property type="project" value="UniProtKB-EC"/>
</dbReference>
<evidence type="ECO:0000256" key="4">
    <source>
        <dbReference type="ARBA" id="ARBA00022679"/>
    </source>
</evidence>
<evidence type="ECO:0000256" key="2">
    <source>
        <dbReference type="ARBA" id="ARBA00012888"/>
    </source>
</evidence>
<keyword evidence="6" id="KW-0012">Acyltransferase</keyword>
<keyword evidence="4 10" id="KW-0808">Transferase</keyword>
<organism evidence="10 11">
    <name type="scientific">Algoriphagus ornithinivorans</name>
    <dbReference type="NCBI Taxonomy" id="226506"/>
    <lineage>
        <taxon>Bacteria</taxon>
        <taxon>Pseudomonadati</taxon>
        <taxon>Bacteroidota</taxon>
        <taxon>Cytophagia</taxon>
        <taxon>Cytophagales</taxon>
        <taxon>Cyclobacteriaceae</taxon>
        <taxon>Algoriphagus</taxon>
    </lineage>
</organism>
<name>A0A1I5E2N8_9BACT</name>
<evidence type="ECO:0000256" key="7">
    <source>
        <dbReference type="ARBA" id="ARBA00029660"/>
    </source>
</evidence>
<dbReference type="AlphaFoldDB" id="A0A1I5E2N8"/>
<comment type="subunit">
    <text evidence="1">Homodimer.</text>
</comment>
<dbReference type="Proteomes" id="UP000199564">
    <property type="component" value="Unassembled WGS sequence"/>
</dbReference>
<dbReference type="Gene3D" id="3.40.630.30">
    <property type="match status" value="1"/>
</dbReference>
<evidence type="ECO:0000313" key="10">
    <source>
        <dbReference type="EMBL" id="SFO05784.1"/>
    </source>
</evidence>
<dbReference type="PIRSF" id="PIRSF000452">
    <property type="entry name" value="6-N-acetyltransf"/>
    <property type="match status" value="1"/>
</dbReference>
<dbReference type="CDD" id="cd04301">
    <property type="entry name" value="NAT_SF"/>
    <property type="match status" value="1"/>
</dbReference>
<evidence type="ECO:0000256" key="5">
    <source>
        <dbReference type="ARBA" id="ARBA00023251"/>
    </source>
</evidence>
<reference evidence="11" key="1">
    <citation type="submission" date="2016-10" db="EMBL/GenBank/DDBJ databases">
        <authorList>
            <person name="Varghese N."/>
            <person name="Submissions S."/>
        </authorList>
    </citation>
    <scope>NUCLEOTIDE SEQUENCE [LARGE SCALE GENOMIC DNA]</scope>
    <source>
        <strain evidence="11">DSM 15282</strain>
    </source>
</reference>
<evidence type="ECO:0000256" key="1">
    <source>
        <dbReference type="ARBA" id="ARBA00011738"/>
    </source>
</evidence>
<dbReference type="NCBIfam" id="NF043067">
    <property type="entry name" value="AAC_6p_group_E"/>
    <property type="match status" value="1"/>
</dbReference>
<feature type="domain" description="N-acetyltransferase" evidence="9">
    <location>
        <begin position="4"/>
        <end position="149"/>
    </location>
</feature>
<dbReference type="InterPro" id="IPR000182">
    <property type="entry name" value="GNAT_dom"/>
</dbReference>
<dbReference type="PANTHER" id="PTHR43877">
    <property type="entry name" value="AMINOALKYLPHOSPHONATE N-ACETYLTRANSFERASE-RELATED-RELATED"/>
    <property type="match status" value="1"/>
</dbReference>
<gene>
    <name evidence="10" type="ORF">SAMN04488519_103263</name>
</gene>
<accession>A0A1I5E2N8</accession>
<dbReference type="Pfam" id="PF00583">
    <property type="entry name" value="Acetyltransf_1"/>
    <property type="match status" value="1"/>
</dbReference>
<evidence type="ECO:0000256" key="6">
    <source>
        <dbReference type="ARBA" id="ARBA00023315"/>
    </source>
</evidence>
<evidence type="ECO:0000313" key="11">
    <source>
        <dbReference type="Proteomes" id="UP000199564"/>
    </source>
</evidence>
<evidence type="ECO:0000259" key="9">
    <source>
        <dbReference type="PROSITE" id="PS51186"/>
    </source>
</evidence>
<keyword evidence="5" id="KW-0046">Antibiotic resistance</keyword>
<dbReference type="EMBL" id="FOVW01000003">
    <property type="protein sequence ID" value="SFO05784.1"/>
    <property type="molecule type" value="Genomic_DNA"/>
</dbReference>
<dbReference type="SUPFAM" id="SSF55729">
    <property type="entry name" value="Acyl-CoA N-acyltransferases (Nat)"/>
    <property type="match status" value="1"/>
</dbReference>
<dbReference type="STRING" id="226506.SAMN04488519_103263"/>
<dbReference type="GO" id="GO:0046677">
    <property type="term" value="P:response to antibiotic"/>
    <property type="evidence" value="ECO:0007669"/>
    <property type="project" value="UniProtKB-KW"/>
</dbReference>